<protein>
    <submittedName>
        <fullName evidence="1">Uncharacterized protein</fullName>
    </submittedName>
</protein>
<evidence type="ECO:0000313" key="1">
    <source>
        <dbReference type="EMBL" id="AKA50061.1"/>
    </source>
</evidence>
<dbReference type="KEGG" id="mgb:VO56_02280"/>
<sequence length="216" mass="26053">MKVSYEYLAKLGKKISAYKILILLIKKFVNENTENFSTTEIRQEMTLSKSSFYKGLEDLIEIGFVSFSKGIIKLQKINSQKGEYIKFTKNTRFQMLENIKPRELIFLNKTQFITKKFKKNIKTEVKLSHNAQVCWKLKRNYCDNECEEQRQIKHFKSFFTYNIYKNTYLTKKMIYKMLKEIERISNSTMKREFYRINKNNKIFTYQVINYSLSQTL</sequence>
<dbReference type="Proteomes" id="UP000032722">
    <property type="component" value="Chromosome"/>
</dbReference>
<gene>
    <name evidence="1" type="ORF">VO56_02280</name>
</gene>
<name>A0A0D5ZJW0_9BACT</name>
<evidence type="ECO:0000313" key="2">
    <source>
        <dbReference type="Proteomes" id="UP000032722"/>
    </source>
</evidence>
<organism evidence="2">
    <name type="scientific">Mycoplasmopsis gallinacea</name>
    <dbReference type="NCBI Taxonomy" id="29556"/>
    <lineage>
        <taxon>Bacteria</taxon>
        <taxon>Bacillati</taxon>
        <taxon>Mycoplasmatota</taxon>
        <taxon>Mycoplasmoidales</taxon>
        <taxon>Metamycoplasmataceae</taxon>
        <taxon>Mycoplasmopsis</taxon>
    </lineage>
</organism>
<dbReference type="PATRIC" id="fig|29556.3.peg.451"/>
<accession>A0A0D5ZJW0</accession>
<proteinExistence type="predicted"/>
<reference evidence="1 2" key="1">
    <citation type="journal article" date="2015" name="Genome Announc.">
        <title>Complete Genome Sequence of Mycoplasma meleagridis, a Possible Emerging Pathogen in Chickens.</title>
        <authorList>
            <person name="Abolnik C."/>
        </authorList>
    </citation>
    <scope>NUCLEOTIDE SEQUENCE [LARGE SCALE GENOMIC DNA]</scope>
    <source>
        <strain evidence="1 2">B2096 8B</strain>
    </source>
</reference>
<dbReference type="AlphaFoldDB" id="A0A0D5ZJW0"/>
<dbReference type="EMBL" id="CP011021">
    <property type="protein sequence ID" value="AKA50061.1"/>
    <property type="molecule type" value="Genomic_DNA"/>
</dbReference>
<dbReference type="HOGENOM" id="CLU_1276466_0_0_14"/>